<gene>
    <name evidence="2" type="ORF">F1C79_06580</name>
</gene>
<keyword evidence="3" id="KW-1185">Reference proteome</keyword>
<reference evidence="2 3" key="1">
    <citation type="submission" date="2019-09" db="EMBL/GenBank/DDBJ databases">
        <title>Prosopis cineraria nodule microbiome.</title>
        <authorList>
            <person name="Chaluvadi S.R."/>
            <person name="Ali R."/>
            <person name="Wang X."/>
        </authorList>
    </citation>
    <scope>NUCLEOTIDE SEQUENCE [LARGE SCALE GENOMIC DNA]</scope>
    <source>
        <strain evidence="2 3">BG1</strain>
    </source>
</reference>
<dbReference type="AlphaFoldDB" id="A0A9X7R3E3"/>
<dbReference type="OrthoDB" id="6072815at2"/>
<evidence type="ECO:0000313" key="3">
    <source>
        <dbReference type="Proteomes" id="UP000326659"/>
    </source>
</evidence>
<proteinExistence type="predicted"/>
<evidence type="ECO:0000259" key="1">
    <source>
        <dbReference type="Pfam" id="PF09995"/>
    </source>
</evidence>
<organism evidence="2 3">
    <name type="scientific">Pseudomonas denitrificans</name>
    <dbReference type="NCBI Taxonomy" id="43306"/>
    <lineage>
        <taxon>Bacteria</taxon>
        <taxon>Pseudomonadati</taxon>
        <taxon>Pseudomonadota</taxon>
        <taxon>Gammaproteobacteria</taxon>
        <taxon>Pseudomonadales</taxon>
        <taxon>Pseudomonadaceae</taxon>
        <taxon>Halopseudomonas</taxon>
    </lineage>
</organism>
<feature type="domain" description="ER-bound oxygenase mpaB/mpaB'/Rubber oxygenase catalytic" evidence="1">
    <location>
        <begin position="153"/>
        <end position="371"/>
    </location>
</feature>
<accession>A0A9X7R3E3</accession>
<sequence length="433" mass="48039">MRANTRNSVIRRIPPATQPRYESMSATALPTRHGADLQRARRTAAPVRRFLKGPSEPDAATWQAIGESLTAGDAPMDTLVEWMFDIGLGSGMQLYEQALNQGIAAIPDAPEPLKTFFAQVDALPAWVDLQRLDEGARACGLSGLTGMRVLRDLGLLAGYQASGINRTLVLTGALEKGPQRRIAETTKWWIDCTRPGGMARGAAGYRSTLHVRLVHALVRRRVSRLEAWDFAHYGLPVNQGDMHATYLAFSAIFLIGQRMLGVALSRREREAIIHLWRYIAWLMGVEERWLCASENDAIRALYHNLLSQAPPDDSSRILGSALVDEPLQRHYANFAWLRGRLNRAIHLSIAGTFIDAQGRRALGLPGGSLPWYPLLSAPPRLLFHCLLRALPGGRGWLVRHGLQSQEDYLRTLFGGADPRLISPTHLAVEDVRH</sequence>
<dbReference type="InterPro" id="IPR018713">
    <property type="entry name" value="MPAB/Lcp_cat_dom"/>
</dbReference>
<protein>
    <submittedName>
        <fullName evidence="2">DUF2236 domain-containing protein</fullName>
    </submittedName>
</protein>
<dbReference type="EMBL" id="CP043626">
    <property type="protein sequence ID" value="QEY71331.1"/>
    <property type="molecule type" value="Genomic_DNA"/>
</dbReference>
<name>A0A9X7R3E3_PSEDE</name>
<dbReference type="PANTHER" id="PTHR37539:SF1">
    <property type="entry name" value="ER-BOUND OXYGENASE MPAB_MPAB'_RUBBER OXYGENASE CATALYTIC DOMAIN-CONTAINING PROTEIN"/>
    <property type="match status" value="1"/>
</dbReference>
<dbReference type="InterPro" id="IPR037473">
    <property type="entry name" value="Lcp-like"/>
</dbReference>
<dbReference type="PANTHER" id="PTHR37539">
    <property type="entry name" value="SECRETED PROTEIN-RELATED"/>
    <property type="match status" value="1"/>
</dbReference>
<evidence type="ECO:0000313" key="2">
    <source>
        <dbReference type="EMBL" id="QEY71331.1"/>
    </source>
</evidence>
<dbReference type="Proteomes" id="UP000326659">
    <property type="component" value="Chromosome"/>
</dbReference>
<dbReference type="KEGG" id="pden:F1C79_06580"/>
<dbReference type="GO" id="GO:0016491">
    <property type="term" value="F:oxidoreductase activity"/>
    <property type="evidence" value="ECO:0007669"/>
    <property type="project" value="InterPro"/>
</dbReference>
<dbReference type="Pfam" id="PF09995">
    <property type="entry name" value="MPAB_Lcp_cat"/>
    <property type="match status" value="1"/>
</dbReference>